<reference evidence="1 2" key="1">
    <citation type="submission" date="2022-02" db="EMBL/GenBank/DDBJ databases">
        <title>Comparative genomics of the first Antarctic Pseudomonas spp. capable of biotransforming 2,4,6-Trinitrotoluene.</title>
        <authorList>
            <person name="Cabrera M.A."/>
            <person name="Marquez S.L."/>
            <person name="Perez-Donoso J.M."/>
        </authorList>
    </citation>
    <scope>NUCLEOTIDE SEQUENCE [LARGE SCALE GENOMIC DNA]</scope>
    <source>
        <strain evidence="1 2">TNT19</strain>
    </source>
</reference>
<protein>
    <submittedName>
        <fullName evidence="1">Uncharacterized protein</fullName>
    </submittedName>
</protein>
<sequence length="72" mass="8267">MKRFGQAKPEFLAWAAQHDDEEVPGRSWATHQEWLSMLTSAVLKLDEDKSATDRARQVMDMVDELNHTPSII</sequence>
<dbReference type="RefSeq" id="WP_247292025.1">
    <property type="nucleotide sequence ID" value="NZ_JAKNRW010000012.1"/>
</dbReference>
<gene>
    <name evidence="1" type="ORF">L9059_16335</name>
</gene>
<name>A0ABT0F166_9PSED</name>
<dbReference type="Proteomes" id="UP001299876">
    <property type="component" value="Unassembled WGS sequence"/>
</dbReference>
<keyword evidence="2" id="KW-1185">Reference proteome</keyword>
<evidence type="ECO:0000313" key="2">
    <source>
        <dbReference type="Proteomes" id="UP001299876"/>
    </source>
</evidence>
<dbReference type="EMBL" id="JAKNRW010000012">
    <property type="protein sequence ID" value="MCK1791731.1"/>
    <property type="molecule type" value="Genomic_DNA"/>
</dbReference>
<proteinExistence type="predicted"/>
<accession>A0ABT0F166</accession>
<organism evidence="1 2">
    <name type="scientific">Pseudomonas violetae</name>
    <dbReference type="NCBI Taxonomy" id="2915813"/>
    <lineage>
        <taxon>Bacteria</taxon>
        <taxon>Pseudomonadati</taxon>
        <taxon>Pseudomonadota</taxon>
        <taxon>Gammaproteobacteria</taxon>
        <taxon>Pseudomonadales</taxon>
        <taxon>Pseudomonadaceae</taxon>
        <taxon>Pseudomonas</taxon>
    </lineage>
</organism>
<comment type="caution">
    <text evidence="1">The sequence shown here is derived from an EMBL/GenBank/DDBJ whole genome shotgun (WGS) entry which is preliminary data.</text>
</comment>
<evidence type="ECO:0000313" key="1">
    <source>
        <dbReference type="EMBL" id="MCK1791731.1"/>
    </source>
</evidence>